<accession>A0A7I4YM08</accession>
<dbReference type="GO" id="GO:0016990">
    <property type="term" value="F:arginine deiminase activity"/>
    <property type="evidence" value="ECO:0007669"/>
    <property type="project" value="TreeGrafter"/>
</dbReference>
<sequence length="277" mass="31417">MWKKDVCRILMCRPTYFKVSYSINPWMEMKDPVDTEKAMEQWNALKSTIEKCGATVEVMEPTESAKDLPDLVFTANAAVVRGKQVYLANFALQERKAEWKINDEWFRQNGFNTFFNATIPHEGTGDALWCCNGTVLVAAVGPRSDVRALPDIQQKLQTNGDTFKILAVRLVDDRFYHLDTAFCPLNDKLALWFPQAFDPVSQHNMSNYFQLLPVSESEAKKFACNAVVIGNHVIMNEGSERIAQLLDRHGFKVHFVPMSEFLKSGGSAKCLTLRLNP</sequence>
<dbReference type="SUPFAM" id="SSF55909">
    <property type="entry name" value="Pentein"/>
    <property type="match status" value="1"/>
</dbReference>
<organism evidence="1 2">
    <name type="scientific">Haemonchus contortus</name>
    <name type="common">Barber pole worm</name>
    <dbReference type="NCBI Taxonomy" id="6289"/>
    <lineage>
        <taxon>Eukaryota</taxon>
        <taxon>Metazoa</taxon>
        <taxon>Ecdysozoa</taxon>
        <taxon>Nematoda</taxon>
        <taxon>Chromadorea</taxon>
        <taxon>Rhabditida</taxon>
        <taxon>Rhabditina</taxon>
        <taxon>Rhabditomorpha</taxon>
        <taxon>Strongyloidea</taxon>
        <taxon>Trichostrongylidae</taxon>
        <taxon>Haemonchus</taxon>
    </lineage>
</organism>
<dbReference type="OrthoDB" id="5912197at2759"/>
<keyword evidence="1" id="KW-1185">Reference proteome</keyword>
<dbReference type="WBParaSite" id="HCON_00108430-00001">
    <property type="protein sequence ID" value="HCON_00108430-00001"/>
    <property type="gene ID" value="HCON_00108430"/>
</dbReference>
<dbReference type="GO" id="GO:0019546">
    <property type="term" value="P:L-arginine deiminase pathway"/>
    <property type="evidence" value="ECO:0007669"/>
    <property type="project" value="TreeGrafter"/>
</dbReference>
<evidence type="ECO:0000313" key="1">
    <source>
        <dbReference type="Proteomes" id="UP000025227"/>
    </source>
</evidence>
<reference evidence="2" key="1">
    <citation type="submission" date="2020-12" db="UniProtKB">
        <authorList>
            <consortium name="WormBaseParasite"/>
        </authorList>
    </citation>
    <scope>IDENTIFICATION</scope>
    <source>
        <strain evidence="2">MHco3</strain>
    </source>
</reference>
<dbReference type="OMA" id="KCCIAEL"/>
<dbReference type="Pfam" id="PF19420">
    <property type="entry name" value="DDAH_eukar"/>
    <property type="match status" value="1"/>
</dbReference>
<dbReference type="PANTHER" id="PTHR47271">
    <property type="entry name" value="ARGININE DEIMINASE"/>
    <property type="match status" value="1"/>
</dbReference>
<dbReference type="PANTHER" id="PTHR47271:SF2">
    <property type="entry name" value="ARGININE DEIMINASE"/>
    <property type="match status" value="1"/>
</dbReference>
<dbReference type="AlphaFoldDB" id="A0A7I4YM08"/>
<dbReference type="Gene3D" id="3.75.10.10">
    <property type="entry name" value="L-arginine/glycine Amidinotransferase, Chain A"/>
    <property type="match status" value="1"/>
</dbReference>
<dbReference type="Proteomes" id="UP000025227">
    <property type="component" value="Unplaced"/>
</dbReference>
<name>A0A7I4YM08_HAECO</name>
<evidence type="ECO:0000313" key="2">
    <source>
        <dbReference type="WBParaSite" id="HCON_00108430-00001"/>
    </source>
</evidence>
<proteinExistence type="predicted"/>
<protein>
    <submittedName>
        <fullName evidence="2">Amidinotransferase</fullName>
    </submittedName>
</protein>